<proteinExistence type="predicted"/>
<organism evidence="2 3">
    <name type="scientific">Roseateles oligotrophus</name>
    <dbReference type="NCBI Taxonomy" id="1769250"/>
    <lineage>
        <taxon>Bacteria</taxon>
        <taxon>Pseudomonadati</taxon>
        <taxon>Pseudomonadota</taxon>
        <taxon>Betaproteobacteria</taxon>
        <taxon>Burkholderiales</taxon>
        <taxon>Sphaerotilaceae</taxon>
        <taxon>Roseateles</taxon>
    </lineage>
</organism>
<dbReference type="RefSeq" id="WP_263572124.1">
    <property type="nucleotide sequence ID" value="NZ_JAJIRN010000007.1"/>
</dbReference>
<keyword evidence="3" id="KW-1185">Reference proteome</keyword>
<feature type="region of interest" description="Disordered" evidence="1">
    <location>
        <begin position="1"/>
        <end position="41"/>
    </location>
</feature>
<dbReference type="EMBL" id="JAJIRN010000007">
    <property type="protein sequence ID" value="MCV2369531.1"/>
    <property type="molecule type" value="Genomic_DNA"/>
</dbReference>
<evidence type="ECO:0000313" key="3">
    <source>
        <dbReference type="Proteomes" id="UP001209701"/>
    </source>
</evidence>
<reference evidence="2 3" key="1">
    <citation type="submission" date="2021-11" db="EMBL/GenBank/DDBJ databases">
        <authorList>
            <person name="Liang Q."/>
            <person name="Mou H."/>
            <person name="Liu Z."/>
        </authorList>
    </citation>
    <scope>NUCLEOTIDE SEQUENCE [LARGE SCALE GENOMIC DNA]</scope>
    <source>
        <strain evidence="2 3">CHU3</strain>
    </source>
</reference>
<name>A0ABT2YHK5_9BURK</name>
<comment type="caution">
    <text evidence="2">The sequence shown here is derived from an EMBL/GenBank/DDBJ whole genome shotgun (WGS) entry which is preliminary data.</text>
</comment>
<protein>
    <submittedName>
        <fullName evidence="2">Uncharacterized protein</fullName>
    </submittedName>
</protein>
<evidence type="ECO:0000313" key="2">
    <source>
        <dbReference type="EMBL" id="MCV2369531.1"/>
    </source>
</evidence>
<sequence length="66" mass="7827">MKSPFRNDPWSGGDRRKGIDRRQQDKEVPKALDRRKGLEPRHPEVVELHLSKEEWDRIKSQFAAFA</sequence>
<feature type="compositionally biased region" description="Basic and acidic residues" evidence="1">
    <location>
        <begin position="13"/>
        <end position="41"/>
    </location>
</feature>
<dbReference type="Proteomes" id="UP001209701">
    <property type="component" value="Unassembled WGS sequence"/>
</dbReference>
<evidence type="ECO:0000256" key="1">
    <source>
        <dbReference type="SAM" id="MobiDB-lite"/>
    </source>
</evidence>
<accession>A0ABT2YHK5</accession>
<gene>
    <name evidence="2" type="ORF">LNV07_15745</name>
</gene>